<accession>A0A5N6NRT1</accession>
<protein>
    <submittedName>
        <fullName evidence="1">Uncharacterized protein</fullName>
    </submittedName>
</protein>
<dbReference type="Proteomes" id="UP000326396">
    <property type="component" value="Linkage Group LG17"/>
</dbReference>
<dbReference type="AlphaFoldDB" id="A0A5N6NRT1"/>
<sequence>MADRAQEAVVAEIQLAHGSKHNICAHLDYSTNHAQEFEDIIHLLLRSRISYAIATKHDAHREHLQAFWTTATFQFMDGVPMIYVTIANHEIIVMEDDIRRVCRFGDDKKAKSPC</sequence>
<gene>
    <name evidence="1" type="ORF">E3N88_16779</name>
</gene>
<dbReference type="EMBL" id="SZYD01000009">
    <property type="protein sequence ID" value="KAD5316833.1"/>
    <property type="molecule type" value="Genomic_DNA"/>
</dbReference>
<proteinExistence type="predicted"/>
<keyword evidence="2" id="KW-1185">Reference proteome</keyword>
<name>A0A5N6NRT1_9ASTR</name>
<comment type="caution">
    <text evidence="1">The sequence shown here is derived from an EMBL/GenBank/DDBJ whole genome shotgun (WGS) entry which is preliminary data.</text>
</comment>
<organism evidence="1 2">
    <name type="scientific">Mikania micrantha</name>
    <name type="common">bitter vine</name>
    <dbReference type="NCBI Taxonomy" id="192012"/>
    <lineage>
        <taxon>Eukaryota</taxon>
        <taxon>Viridiplantae</taxon>
        <taxon>Streptophyta</taxon>
        <taxon>Embryophyta</taxon>
        <taxon>Tracheophyta</taxon>
        <taxon>Spermatophyta</taxon>
        <taxon>Magnoliopsida</taxon>
        <taxon>eudicotyledons</taxon>
        <taxon>Gunneridae</taxon>
        <taxon>Pentapetalae</taxon>
        <taxon>asterids</taxon>
        <taxon>campanulids</taxon>
        <taxon>Asterales</taxon>
        <taxon>Asteraceae</taxon>
        <taxon>Asteroideae</taxon>
        <taxon>Heliantheae alliance</taxon>
        <taxon>Eupatorieae</taxon>
        <taxon>Mikania</taxon>
    </lineage>
</organism>
<dbReference type="OrthoDB" id="10598761at2759"/>
<reference evidence="1 2" key="1">
    <citation type="submission" date="2019-05" db="EMBL/GenBank/DDBJ databases">
        <title>Mikania micrantha, genome provides insights into the molecular mechanism of rapid growth.</title>
        <authorList>
            <person name="Liu B."/>
        </authorList>
    </citation>
    <scope>NUCLEOTIDE SEQUENCE [LARGE SCALE GENOMIC DNA]</scope>
    <source>
        <strain evidence="1">NLD-2019</strain>
        <tissue evidence="1">Leaf</tissue>
    </source>
</reference>
<evidence type="ECO:0000313" key="1">
    <source>
        <dbReference type="EMBL" id="KAD5316833.1"/>
    </source>
</evidence>
<evidence type="ECO:0000313" key="2">
    <source>
        <dbReference type="Proteomes" id="UP000326396"/>
    </source>
</evidence>